<reference evidence="13" key="1">
    <citation type="submission" date="2019-06" db="EMBL/GenBank/DDBJ databases">
        <title>Complete genome sequence of Methylogaea oryzae strain JCM16910.</title>
        <authorList>
            <person name="Asakawa S."/>
        </authorList>
    </citation>
    <scope>NUCLEOTIDE SEQUENCE</scope>
    <source>
        <strain evidence="13">E10</strain>
    </source>
</reference>
<keyword evidence="6" id="KW-0915">Sodium</keyword>
<feature type="transmembrane region" description="Helical" evidence="11">
    <location>
        <begin position="191"/>
        <end position="214"/>
    </location>
</feature>
<evidence type="ECO:0000313" key="14">
    <source>
        <dbReference type="Proteomes" id="UP000824988"/>
    </source>
</evidence>
<comment type="subcellular location">
    <subcellularLocation>
        <location evidence="1">Membrane</location>
        <topology evidence="1">Multi-pass membrane protein</topology>
    </subcellularLocation>
</comment>
<dbReference type="Pfam" id="PF03600">
    <property type="entry name" value="CitMHS"/>
    <property type="match status" value="1"/>
</dbReference>
<evidence type="ECO:0000256" key="7">
    <source>
        <dbReference type="ARBA" id="ARBA00023065"/>
    </source>
</evidence>
<dbReference type="GO" id="GO:0015297">
    <property type="term" value="F:antiporter activity"/>
    <property type="evidence" value="ECO:0007669"/>
    <property type="project" value="UniProtKB-KW"/>
</dbReference>
<evidence type="ECO:0000313" key="13">
    <source>
        <dbReference type="EMBL" id="BBL72351.1"/>
    </source>
</evidence>
<sequence>MPIVPFSPIGFIVLAIFVVGIALIILEVQLAMDKFKPALLMMSSVAVLGVYYLMTGEGPERFHALKVMQAETKESLFALITFMAFMWMMVEILNERNVFGALTDFLMRQGAGPRGMFWATGFFCAVLSPFISSLTTSIVFSNAVRNISVNQKYTHVALCNVIVASNSGVWFVGTSTSLMVILADRLTLSDLLLLFPASFFGWVLSALVLHGLYLRRLDGTPLIRSVAGLVELESVPRRRREDETGAPSVAGIKPGGVGLTIISLAAIIGAVLLNMYLKVDIEFAIGTGLGFEMLYIWYLKKKGIEMPLVIQLQKVEWSTLMYYIGIITGMAALNHVGWLSYIAWLYDHESPTFVNVLLGLVSSFIDNNLLEAAAIMSSPTLGLDQWTLNTLMVGVGGSLTVVGSAAGVVAMSIERSYTFAAHLRFLPAVLANFFGSFAIWYMQFEWLHS</sequence>
<accession>A0A8D4VR84</accession>
<proteinExistence type="inferred from homology"/>
<evidence type="ECO:0000256" key="6">
    <source>
        <dbReference type="ARBA" id="ARBA00023053"/>
    </source>
</evidence>
<feature type="transmembrane region" description="Helical" evidence="11">
    <location>
        <begin position="391"/>
        <end position="413"/>
    </location>
</feature>
<dbReference type="Proteomes" id="UP000824988">
    <property type="component" value="Chromosome"/>
</dbReference>
<evidence type="ECO:0000256" key="11">
    <source>
        <dbReference type="SAM" id="Phobius"/>
    </source>
</evidence>
<keyword evidence="8 11" id="KW-0472">Membrane</keyword>
<keyword evidence="2" id="KW-0813">Transport</keyword>
<dbReference type="RefSeq" id="WP_054774063.1">
    <property type="nucleotide sequence ID" value="NZ_AP019782.1"/>
</dbReference>
<dbReference type="InterPro" id="IPR004680">
    <property type="entry name" value="Cit_transptr-like_dom"/>
</dbReference>
<keyword evidence="4 11" id="KW-0812">Transmembrane</keyword>
<dbReference type="GO" id="GO:0006814">
    <property type="term" value="P:sodium ion transport"/>
    <property type="evidence" value="ECO:0007669"/>
    <property type="project" value="UniProtKB-KW"/>
</dbReference>
<dbReference type="NCBIfam" id="NF038006">
    <property type="entry name" value="NhaD_1"/>
    <property type="match status" value="1"/>
</dbReference>
<dbReference type="PANTHER" id="PTHR43269:SF2">
    <property type="entry name" value="SODIUM_PROTON ANTIPORTER 1-RELATED"/>
    <property type="match status" value="1"/>
</dbReference>
<comment type="similarity">
    <text evidence="10">Belongs to the NhaD Na(+)/H(+) (TC 2.A.62) antiporter family.</text>
</comment>
<feature type="transmembrane region" description="Helical" evidence="11">
    <location>
        <begin position="38"/>
        <end position="55"/>
    </location>
</feature>
<feature type="transmembrane region" description="Helical" evidence="11">
    <location>
        <begin position="425"/>
        <end position="443"/>
    </location>
</feature>
<feature type="transmembrane region" description="Helical" evidence="11">
    <location>
        <begin position="257"/>
        <end position="277"/>
    </location>
</feature>
<evidence type="ECO:0000256" key="2">
    <source>
        <dbReference type="ARBA" id="ARBA00022448"/>
    </source>
</evidence>
<keyword evidence="7" id="KW-0406">Ion transport</keyword>
<evidence type="ECO:0000256" key="4">
    <source>
        <dbReference type="ARBA" id="ARBA00022692"/>
    </source>
</evidence>
<feature type="transmembrane region" description="Helical" evidence="11">
    <location>
        <begin position="115"/>
        <end position="140"/>
    </location>
</feature>
<feature type="domain" description="Citrate transporter-like" evidence="12">
    <location>
        <begin position="22"/>
        <end position="370"/>
    </location>
</feature>
<feature type="transmembrane region" description="Helical" evidence="11">
    <location>
        <begin position="75"/>
        <end position="94"/>
    </location>
</feature>
<evidence type="ECO:0000256" key="9">
    <source>
        <dbReference type="ARBA" id="ARBA00023201"/>
    </source>
</evidence>
<dbReference type="GO" id="GO:0016020">
    <property type="term" value="C:membrane"/>
    <property type="evidence" value="ECO:0007669"/>
    <property type="project" value="UniProtKB-SubCell"/>
</dbReference>
<evidence type="ECO:0000256" key="1">
    <source>
        <dbReference type="ARBA" id="ARBA00004141"/>
    </source>
</evidence>
<evidence type="ECO:0000256" key="8">
    <source>
        <dbReference type="ARBA" id="ARBA00023136"/>
    </source>
</evidence>
<feature type="transmembrane region" description="Helical" evidence="11">
    <location>
        <begin position="320"/>
        <end position="346"/>
    </location>
</feature>
<dbReference type="InterPro" id="IPR045016">
    <property type="entry name" value="NhaD-like"/>
</dbReference>
<dbReference type="EMBL" id="AP019782">
    <property type="protein sequence ID" value="BBL72351.1"/>
    <property type="molecule type" value="Genomic_DNA"/>
</dbReference>
<keyword evidence="5 11" id="KW-1133">Transmembrane helix</keyword>
<evidence type="ECO:0000256" key="5">
    <source>
        <dbReference type="ARBA" id="ARBA00022989"/>
    </source>
</evidence>
<gene>
    <name evidence="13" type="ORF">MoryE10_29570</name>
</gene>
<dbReference type="AlphaFoldDB" id="A0A8D4VR84"/>
<keyword evidence="14" id="KW-1185">Reference proteome</keyword>
<feature type="transmembrane region" description="Helical" evidence="11">
    <location>
        <begin position="283"/>
        <end position="299"/>
    </location>
</feature>
<keyword evidence="9" id="KW-0739">Sodium transport</keyword>
<dbReference type="KEGG" id="moz:MoryE10_29570"/>
<organism evidence="13 14">
    <name type="scientific">Methylogaea oryzae</name>
    <dbReference type="NCBI Taxonomy" id="1295382"/>
    <lineage>
        <taxon>Bacteria</taxon>
        <taxon>Pseudomonadati</taxon>
        <taxon>Pseudomonadota</taxon>
        <taxon>Gammaproteobacteria</taxon>
        <taxon>Methylococcales</taxon>
        <taxon>Methylococcaceae</taxon>
        <taxon>Methylogaea</taxon>
    </lineage>
</organism>
<evidence type="ECO:0000256" key="3">
    <source>
        <dbReference type="ARBA" id="ARBA00022449"/>
    </source>
</evidence>
<evidence type="ECO:0000256" key="10">
    <source>
        <dbReference type="ARBA" id="ARBA00025753"/>
    </source>
</evidence>
<dbReference type="PANTHER" id="PTHR43269">
    <property type="entry name" value="SODIUM/PROTON ANTIPORTER 1-RELATED"/>
    <property type="match status" value="1"/>
</dbReference>
<feature type="transmembrane region" description="Helical" evidence="11">
    <location>
        <begin position="6"/>
        <end position="26"/>
    </location>
</feature>
<evidence type="ECO:0000259" key="12">
    <source>
        <dbReference type="Pfam" id="PF03600"/>
    </source>
</evidence>
<keyword evidence="3" id="KW-0050">Antiport</keyword>
<protein>
    <recommendedName>
        <fullName evidence="12">Citrate transporter-like domain-containing protein</fullName>
    </recommendedName>
</protein>
<name>A0A8D4VR84_9GAMM</name>